<name>A0A1H7G7L3_STIAU</name>
<evidence type="ECO:0008006" key="4">
    <source>
        <dbReference type="Google" id="ProtNLM"/>
    </source>
</evidence>
<dbReference type="Pfam" id="PF10825">
    <property type="entry name" value="DUF2752"/>
    <property type="match status" value="1"/>
</dbReference>
<protein>
    <recommendedName>
        <fullName evidence="4">DUF2752 domain-containing protein</fullName>
    </recommendedName>
</protein>
<evidence type="ECO:0000313" key="3">
    <source>
        <dbReference type="Proteomes" id="UP000182719"/>
    </source>
</evidence>
<keyword evidence="1" id="KW-0812">Transmembrane</keyword>
<gene>
    <name evidence="2" type="ORF">SAMN05444354_101315</name>
</gene>
<evidence type="ECO:0000256" key="1">
    <source>
        <dbReference type="SAM" id="Phobius"/>
    </source>
</evidence>
<feature type="transmembrane region" description="Helical" evidence="1">
    <location>
        <begin position="116"/>
        <end position="134"/>
    </location>
</feature>
<reference evidence="3" key="1">
    <citation type="submission" date="2016-10" db="EMBL/GenBank/DDBJ databases">
        <authorList>
            <person name="Varghese N."/>
            <person name="Submissions S."/>
        </authorList>
    </citation>
    <scope>NUCLEOTIDE SEQUENCE [LARGE SCALE GENOMIC DNA]</scope>
    <source>
        <strain evidence="3">DSM 17044</strain>
    </source>
</reference>
<organism evidence="2 3">
    <name type="scientific">Stigmatella aurantiaca</name>
    <dbReference type="NCBI Taxonomy" id="41"/>
    <lineage>
        <taxon>Bacteria</taxon>
        <taxon>Pseudomonadati</taxon>
        <taxon>Myxococcota</taxon>
        <taxon>Myxococcia</taxon>
        <taxon>Myxococcales</taxon>
        <taxon>Cystobacterineae</taxon>
        <taxon>Archangiaceae</taxon>
        <taxon>Stigmatella</taxon>
    </lineage>
</organism>
<proteinExistence type="predicted"/>
<dbReference type="InterPro" id="IPR021215">
    <property type="entry name" value="DUF2752"/>
</dbReference>
<keyword evidence="1" id="KW-1133">Transmembrane helix</keyword>
<feature type="transmembrane region" description="Helical" evidence="1">
    <location>
        <begin position="12"/>
        <end position="32"/>
    </location>
</feature>
<accession>A0A1H7G7L3</accession>
<sequence>MKVFFPPPNRRFGTVDVLGLVGLTGLLIGRYVPVAKLIPFWGCVLRESTGWPCLGCGLTRVADRVAHFNFVGAWEANPMGTVGALLFALAAVVMVLHMAFKMPVPEIELSPREWTWLRVAFPILLFVNYAYVVVKTKFPHLLT</sequence>
<dbReference type="AlphaFoldDB" id="A0A1H7G7L3"/>
<dbReference type="Proteomes" id="UP000182719">
    <property type="component" value="Unassembled WGS sequence"/>
</dbReference>
<dbReference type="EMBL" id="FOAP01000001">
    <property type="protein sequence ID" value="SEK33457.1"/>
    <property type="molecule type" value="Genomic_DNA"/>
</dbReference>
<keyword evidence="3" id="KW-1185">Reference proteome</keyword>
<dbReference type="OrthoDB" id="9815897at2"/>
<evidence type="ECO:0000313" key="2">
    <source>
        <dbReference type="EMBL" id="SEK33457.1"/>
    </source>
</evidence>
<keyword evidence="1" id="KW-0472">Membrane</keyword>
<feature type="transmembrane region" description="Helical" evidence="1">
    <location>
        <begin position="84"/>
        <end position="104"/>
    </location>
</feature>
<dbReference type="RefSeq" id="WP_075004593.1">
    <property type="nucleotide sequence ID" value="NZ_FOAP01000001.1"/>
</dbReference>